<name>A0A0D8HFJ9_9ACTN</name>
<dbReference type="Proteomes" id="UP000032360">
    <property type="component" value="Unassembled WGS sequence"/>
</dbReference>
<keyword evidence="4" id="KW-1185">Reference proteome</keyword>
<dbReference type="EMBL" id="JXYS01000078">
    <property type="protein sequence ID" value="KJF16654.1"/>
    <property type="molecule type" value="Genomic_DNA"/>
</dbReference>
<dbReference type="Pfam" id="PF00501">
    <property type="entry name" value="AMP-binding"/>
    <property type="match status" value="1"/>
</dbReference>
<protein>
    <submittedName>
        <fullName evidence="3">Long-chain-fatty-acid--CoA ligase</fullName>
        <ecNumber evidence="3">6.2.1.3</ecNumber>
    </submittedName>
</protein>
<dbReference type="InterPro" id="IPR045851">
    <property type="entry name" value="AMP-bd_C_sf"/>
</dbReference>
<evidence type="ECO:0000259" key="1">
    <source>
        <dbReference type="Pfam" id="PF00501"/>
    </source>
</evidence>
<dbReference type="OrthoDB" id="9803968at2"/>
<dbReference type="InterPro" id="IPR042099">
    <property type="entry name" value="ANL_N_sf"/>
</dbReference>
<dbReference type="InterPro" id="IPR025110">
    <property type="entry name" value="AMP-bd_C"/>
</dbReference>
<gene>
    <name evidence="3" type="primary">lcfB10</name>
    <name evidence="3" type="ORF">AXFE_25170</name>
</gene>
<evidence type="ECO:0000259" key="2">
    <source>
        <dbReference type="Pfam" id="PF13193"/>
    </source>
</evidence>
<organism evidence="3 4">
    <name type="scientific">Acidithrix ferrooxidans</name>
    <dbReference type="NCBI Taxonomy" id="1280514"/>
    <lineage>
        <taxon>Bacteria</taxon>
        <taxon>Bacillati</taxon>
        <taxon>Actinomycetota</taxon>
        <taxon>Acidimicrobiia</taxon>
        <taxon>Acidimicrobiales</taxon>
        <taxon>Acidimicrobiaceae</taxon>
        <taxon>Acidithrix</taxon>
    </lineage>
</organism>
<evidence type="ECO:0000313" key="3">
    <source>
        <dbReference type="EMBL" id="KJF16654.1"/>
    </source>
</evidence>
<dbReference type="PANTHER" id="PTHR43767:SF1">
    <property type="entry name" value="NONRIBOSOMAL PEPTIDE SYNTHASE PES1 (EUROFUNG)-RELATED"/>
    <property type="match status" value="1"/>
</dbReference>
<dbReference type="GO" id="GO:0004467">
    <property type="term" value="F:long-chain fatty acid-CoA ligase activity"/>
    <property type="evidence" value="ECO:0007669"/>
    <property type="project" value="UniProtKB-EC"/>
</dbReference>
<comment type="caution">
    <text evidence="3">The sequence shown here is derived from an EMBL/GenBank/DDBJ whole genome shotgun (WGS) entry which is preliminary data.</text>
</comment>
<keyword evidence="3" id="KW-0436">Ligase</keyword>
<feature type="domain" description="AMP-dependent synthetase/ligase" evidence="1">
    <location>
        <begin position="22"/>
        <end position="372"/>
    </location>
</feature>
<dbReference type="PATRIC" id="fig|1280514.3.peg.3307"/>
<dbReference type="EC" id="6.2.1.3" evidence="3"/>
<dbReference type="Gene3D" id="3.30.300.30">
    <property type="match status" value="1"/>
</dbReference>
<accession>A0A0D8HFJ9</accession>
<dbReference type="SUPFAM" id="SSF56801">
    <property type="entry name" value="Acetyl-CoA synthetase-like"/>
    <property type="match status" value="1"/>
</dbReference>
<dbReference type="AlphaFoldDB" id="A0A0D8HFJ9"/>
<proteinExistence type="predicted"/>
<dbReference type="Gene3D" id="3.40.50.12780">
    <property type="entry name" value="N-terminal domain of ligase-like"/>
    <property type="match status" value="1"/>
</dbReference>
<dbReference type="InterPro" id="IPR000873">
    <property type="entry name" value="AMP-dep_synth/lig_dom"/>
</dbReference>
<feature type="domain" description="AMP-binding enzyme C-terminal" evidence="2">
    <location>
        <begin position="423"/>
        <end position="500"/>
    </location>
</feature>
<dbReference type="PANTHER" id="PTHR43767">
    <property type="entry name" value="LONG-CHAIN-FATTY-ACID--COA LIGASE"/>
    <property type="match status" value="1"/>
</dbReference>
<reference evidence="3 4" key="1">
    <citation type="submission" date="2015-01" db="EMBL/GenBank/DDBJ databases">
        <title>Draft genome of the acidophilic iron oxidizer Acidithrix ferrooxidans strain Py-F3.</title>
        <authorList>
            <person name="Poehlein A."/>
            <person name="Eisen S."/>
            <person name="Schloemann M."/>
            <person name="Johnson B.D."/>
            <person name="Daniel R."/>
            <person name="Muehling M."/>
        </authorList>
    </citation>
    <scope>NUCLEOTIDE SEQUENCE [LARGE SCALE GENOMIC DNA]</scope>
    <source>
        <strain evidence="3 4">Py-F3</strain>
    </source>
</reference>
<dbReference type="InterPro" id="IPR050237">
    <property type="entry name" value="ATP-dep_AMP-bd_enzyme"/>
</dbReference>
<dbReference type="RefSeq" id="WP_052606220.1">
    <property type="nucleotide sequence ID" value="NZ_JXYS01000078.1"/>
</dbReference>
<dbReference type="InterPro" id="IPR020845">
    <property type="entry name" value="AMP-binding_CS"/>
</dbReference>
<dbReference type="STRING" id="1280514.AXFE_25170"/>
<evidence type="ECO:0000313" key="4">
    <source>
        <dbReference type="Proteomes" id="UP000032360"/>
    </source>
</evidence>
<dbReference type="Pfam" id="PF13193">
    <property type="entry name" value="AMP-binding_C"/>
    <property type="match status" value="1"/>
</dbReference>
<sequence length="517" mass="56584">MDDQASIACQITLNSLFSRSFRIFSKRRAITSESAAYTYGELAERSHRLASSLYCLGISKGDKVAILSETRSEYVETYCALSSLGVIALTINIRFHPDEIAYCLSTGAPKAIIVSGALIPSLLGFIDSNETTMVITYDGPTKGYLDYESMIAQENPPPPAIEITSSDIYNVLYTSGTTGRPKGAMISQGAAAIRAMRLAQWFSLTPDDGFVGWLPLFHCGGDESLYATLQSGGTYATLRKADARMMFKVIERDRLTWTLLLPGVITDFLHDPSRSDFDLSSLRFAIGYANMMPNIVTELTASANIDFYDAFGQTEASYLIAHGLSGPGETPSMNKIPAPLMEIRIANDDLSETPVGVPGECLVRGPSVMSGYMNDPLATAEAFSGGWLHTGDILVRNGDGSLTFVDRKKYLIKSGGENIYPAEVEQVIASMVEVEEVCVFGITNEHWGEAVSAVVVLRPGASLTKEEITNWCKERLGGYKRPREITFMRAEDLPRSTTGKLQRHLLSELTKRDETLK</sequence>
<dbReference type="PROSITE" id="PS00455">
    <property type="entry name" value="AMP_BINDING"/>
    <property type="match status" value="1"/>
</dbReference>